<dbReference type="Proteomes" id="UP000183569">
    <property type="component" value="Unassembled WGS sequence"/>
</dbReference>
<comment type="caution">
    <text evidence="1">The sequence shown here is derived from an EMBL/GenBank/DDBJ whole genome shotgun (WGS) entry which is preliminary data.</text>
</comment>
<evidence type="ECO:0000313" key="2">
    <source>
        <dbReference type="Proteomes" id="UP000183569"/>
    </source>
</evidence>
<dbReference type="AlphaFoldDB" id="A0A1G4Z9T6"/>
<sequence length="141" mass="15927">MNFVYFTVDNLPHEKNSPVNFSLKNVELLRDGDVIASLGDIKITSLPFFYFCPVPTGFRKIEFRMKNSPPARIVCSTGYLKSGEYLVNTPDGEKALSFNALNGHWTLDKASRAVIDHRHFVERGFTLVRPVKTSSRNASMN</sequence>
<name>A0A1G4Z9T6_9ENTR</name>
<evidence type="ECO:0000313" key="1">
    <source>
        <dbReference type="EMBL" id="SCX62434.1"/>
    </source>
</evidence>
<accession>A0A1G4Z9T6</accession>
<dbReference type="RefSeq" id="WP_017459791.1">
    <property type="nucleotide sequence ID" value="NZ_FMUI01000019.1"/>
</dbReference>
<proteinExistence type="predicted"/>
<reference evidence="1 2" key="1">
    <citation type="submission" date="2016-10" db="EMBL/GenBank/DDBJ databases">
        <authorList>
            <person name="Varghese N."/>
            <person name="Submissions S."/>
        </authorList>
    </citation>
    <scope>NUCLEOTIDE SEQUENCE [LARGE SCALE GENOMIC DNA]</scope>
    <source>
        <strain evidence="1 2">CGMCC 1.12102</strain>
    </source>
</reference>
<dbReference type="GeneID" id="23843745"/>
<gene>
    <name evidence="1" type="ORF">SAMN02927897_04313</name>
</gene>
<protein>
    <submittedName>
        <fullName evidence="1">Uncharacterized protein</fullName>
    </submittedName>
</protein>
<organism evidence="1 2">
    <name type="scientific">Kosakonia sacchari</name>
    <dbReference type="NCBI Taxonomy" id="1158459"/>
    <lineage>
        <taxon>Bacteria</taxon>
        <taxon>Pseudomonadati</taxon>
        <taxon>Pseudomonadota</taxon>
        <taxon>Gammaproteobacteria</taxon>
        <taxon>Enterobacterales</taxon>
        <taxon>Enterobacteriaceae</taxon>
        <taxon>Kosakonia</taxon>
    </lineage>
</organism>
<dbReference type="EMBL" id="FMUI01000019">
    <property type="protein sequence ID" value="SCX62434.1"/>
    <property type="molecule type" value="Genomic_DNA"/>
</dbReference>